<comment type="caution">
    <text evidence="1">The sequence shown here is derived from an EMBL/GenBank/DDBJ whole genome shotgun (WGS) entry which is preliminary data.</text>
</comment>
<name>A0A829BK67_STRMG</name>
<accession>A0A829BK67</accession>
<dbReference type="Proteomes" id="UP000011676">
    <property type="component" value="Unassembled WGS sequence"/>
</dbReference>
<dbReference type="EMBL" id="AHSR01000005">
    <property type="protein sequence ID" value="EMC25436.1"/>
    <property type="molecule type" value="Genomic_DNA"/>
</dbReference>
<evidence type="ECO:0000313" key="2">
    <source>
        <dbReference type="Proteomes" id="UP000011676"/>
    </source>
</evidence>
<organism evidence="1 2">
    <name type="scientific">Streptococcus mutans SM6</name>
    <dbReference type="NCBI Taxonomy" id="857119"/>
    <lineage>
        <taxon>Bacteria</taxon>
        <taxon>Bacillati</taxon>
        <taxon>Bacillota</taxon>
        <taxon>Bacilli</taxon>
        <taxon>Lactobacillales</taxon>
        <taxon>Streptococcaceae</taxon>
        <taxon>Streptococcus</taxon>
    </lineage>
</organism>
<protein>
    <submittedName>
        <fullName evidence="1">Uncharacterized protein</fullName>
    </submittedName>
</protein>
<dbReference type="AlphaFoldDB" id="A0A829BK67"/>
<proteinExistence type="predicted"/>
<gene>
    <name evidence="1" type="ORF">SMU82_01572</name>
</gene>
<dbReference type="RefSeq" id="WP_002283472.1">
    <property type="nucleotide sequence ID" value="NZ_AHSR01000005.1"/>
</dbReference>
<sequence>MIIEEFVTNKLHFYLQHEKSEFIVYQIINQILDNYKNFEKMINVEIASIENTDDYIAYLIFKQVSVVENSNLDRLSGDDAKQITNLCSKAKKNNKVEPKILIEYIQNNFVEIFNLPIDYIENITIDIIAEYPTGSHDEIQNYLFQNYTYFIIHQFDQFEKWFKKNPKYIKEIINVEFLEKSYWAHLSKALDILEHLKSKRSSDINEITDGIIKDIFDRLLVIAKECSGKENEIRDILILETVFTKFQEFLISIKSPLANTFKSSVDEVNNFVNDYIDENGQSFSYKIPYQSILEKFKSSEIDIVNLTHKVEELNQNKYLVSRLSLLKPESKGLFDLFGSNQKTDDYFTRTHQQQLNTHLQVSSLFIYEIINDLEALIKFQTIIHYRIEFISHCLNSREDLKKVSMLFLNSFSFLNSYREENLLLLRTQCYNTNILTFVMIEKLLRSLYLDFVKDKKYVPTSITLGPLLSDSNEELKKFLGESYIRNLSFYLSKTGDGREIGHDYRNRFVHYKDVSNEMLTIQFTSQLLYLFVDILNTTFLYCQKSVDKLKSE</sequence>
<evidence type="ECO:0000313" key="1">
    <source>
        <dbReference type="EMBL" id="EMC25436.1"/>
    </source>
</evidence>
<reference evidence="1 2" key="1">
    <citation type="journal article" date="2013" name="Mol. Biol. Evol.">
        <title>Evolutionary and population genomics of the cavity causing bacteria Streptococcus mutans.</title>
        <authorList>
            <person name="Cornejo O.E."/>
            <person name="Lefebure T."/>
            <person name="Pavinski Bitar P.D."/>
            <person name="Lang P."/>
            <person name="Richards V.P."/>
            <person name="Eilertson K."/>
            <person name="Do T."/>
            <person name="Beighton D."/>
            <person name="Zeng L."/>
            <person name="Ahn S.J."/>
            <person name="Burne R.A."/>
            <person name="Siepel A."/>
            <person name="Bustamante C.D."/>
            <person name="Stanhope M.J."/>
        </authorList>
    </citation>
    <scope>NUCLEOTIDE SEQUENCE [LARGE SCALE GENOMIC DNA]</scope>
    <source>
        <strain evidence="1 2">SM6</strain>
    </source>
</reference>